<evidence type="ECO:0000256" key="1">
    <source>
        <dbReference type="ARBA" id="ARBA00022723"/>
    </source>
</evidence>
<feature type="compositionally biased region" description="Pro residues" evidence="6">
    <location>
        <begin position="1480"/>
        <end position="1489"/>
    </location>
</feature>
<keyword evidence="3" id="KW-0862">Zinc</keyword>
<feature type="domain" description="THAP-type" evidence="7">
    <location>
        <begin position="1210"/>
        <end position="1285"/>
    </location>
</feature>
<feature type="domain" description="THAP-type" evidence="7">
    <location>
        <begin position="464"/>
        <end position="537"/>
    </location>
</feature>
<evidence type="ECO:0000313" key="9">
    <source>
        <dbReference type="Proteomes" id="UP000007801"/>
    </source>
</evidence>
<feature type="domain" description="THAP-type" evidence="7">
    <location>
        <begin position="2231"/>
        <end position="2309"/>
    </location>
</feature>
<feature type="region of interest" description="Disordered" evidence="6">
    <location>
        <begin position="1449"/>
        <end position="1495"/>
    </location>
</feature>
<organism evidence="8 9">
    <name type="scientific">Drosophila ananassae</name>
    <name type="common">Fruit fly</name>
    <dbReference type="NCBI Taxonomy" id="7217"/>
    <lineage>
        <taxon>Eukaryota</taxon>
        <taxon>Metazoa</taxon>
        <taxon>Ecdysozoa</taxon>
        <taxon>Arthropoda</taxon>
        <taxon>Hexapoda</taxon>
        <taxon>Insecta</taxon>
        <taxon>Pterygota</taxon>
        <taxon>Neoptera</taxon>
        <taxon>Endopterygota</taxon>
        <taxon>Diptera</taxon>
        <taxon>Brachycera</taxon>
        <taxon>Muscomorpha</taxon>
        <taxon>Ephydroidea</taxon>
        <taxon>Drosophilidae</taxon>
        <taxon>Drosophila</taxon>
        <taxon>Sophophora</taxon>
    </lineage>
</organism>
<feature type="domain" description="THAP-type" evidence="7">
    <location>
        <begin position="2599"/>
        <end position="2676"/>
    </location>
</feature>
<dbReference type="Proteomes" id="UP000007801">
    <property type="component" value="Unassembled WGS sequence"/>
</dbReference>
<evidence type="ECO:0000313" key="8">
    <source>
        <dbReference type="EMBL" id="KPU73542.1"/>
    </source>
</evidence>
<dbReference type="PANTHER" id="PTHR46600">
    <property type="entry name" value="THAP DOMAIN-CONTAINING"/>
    <property type="match status" value="1"/>
</dbReference>
<dbReference type="GO" id="GO:0043565">
    <property type="term" value="F:sequence-specific DNA binding"/>
    <property type="evidence" value="ECO:0007669"/>
    <property type="project" value="InterPro"/>
</dbReference>
<evidence type="ECO:0000256" key="2">
    <source>
        <dbReference type="ARBA" id="ARBA00022771"/>
    </source>
</evidence>
<feature type="domain" description="THAP-type" evidence="7">
    <location>
        <begin position="960"/>
        <end position="1034"/>
    </location>
</feature>
<feature type="region of interest" description="Disordered" evidence="6">
    <location>
        <begin position="2966"/>
        <end position="3001"/>
    </location>
</feature>
<dbReference type="OrthoDB" id="7312725at2759"/>
<feature type="domain" description="THAP-type" evidence="7">
    <location>
        <begin position="557"/>
        <end position="633"/>
    </location>
</feature>
<dbReference type="Gene3D" id="6.20.210.20">
    <property type="entry name" value="THAP domain"/>
    <property type="match status" value="1"/>
</dbReference>
<dbReference type="SMART" id="SM00980">
    <property type="entry name" value="THAP"/>
    <property type="match status" value="26"/>
</dbReference>
<feature type="compositionally biased region" description="Acidic residues" evidence="6">
    <location>
        <begin position="1453"/>
        <end position="1478"/>
    </location>
</feature>
<feature type="compositionally biased region" description="Acidic residues" evidence="6">
    <location>
        <begin position="2978"/>
        <end position="3001"/>
    </location>
</feature>
<feature type="domain" description="THAP-type" evidence="7">
    <location>
        <begin position="291"/>
        <end position="368"/>
    </location>
</feature>
<evidence type="ECO:0000256" key="6">
    <source>
        <dbReference type="SAM" id="MobiDB-lite"/>
    </source>
</evidence>
<feature type="domain" description="THAP-type" evidence="7">
    <location>
        <begin position="3027"/>
        <end position="3101"/>
    </location>
</feature>
<dbReference type="GeneID" id="6498286"/>
<feature type="region of interest" description="Disordered" evidence="6">
    <location>
        <begin position="380"/>
        <end position="440"/>
    </location>
</feature>
<feature type="domain" description="THAP-type" evidence="7">
    <location>
        <begin position="2419"/>
        <end position="2496"/>
    </location>
</feature>
<feature type="domain" description="THAP-type" evidence="7">
    <location>
        <begin position="1297"/>
        <end position="1374"/>
    </location>
</feature>
<evidence type="ECO:0000256" key="4">
    <source>
        <dbReference type="ARBA" id="ARBA00023125"/>
    </source>
</evidence>
<feature type="compositionally biased region" description="Acidic residues" evidence="6">
    <location>
        <begin position="1406"/>
        <end position="1417"/>
    </location>
</feature>
<dbReference type="SMART" id="SM00692">
    <property type="entry name" value="DM3"/>
    <property type="match status" value="26"/>
</dbReference>
<accession>A0A0P8Y3Z4</accession>
<feature type="domain" description="THAP-type" evidence="7">
    <location>
        <begin position="2054"/>
        <end position="2131"/>
    </location>
</feature>
<dbReference type="InterPro" id="IPR038441">
    <property type="entry name" value="THAP_Znf_sf"/>
</dbReference>
<dbReference type="EMBL" id="CH902620">
    <property type="protein sequence ID" value="KPU73542.1"/>
    <property type="molecule type" value="Genomic_DNA"/>
</dbReference>
<feature type="domain" description="THAP-type" evidence="7">
    <location>
        <begin position="773"/>
        <end position="846"/>
    </location>
</feature>
<feature type="region of interest" description="Disordered" evidence="6">
    <location>
        <begin position="1406"/>
        <end position="1436"/>
    </location>
</feature>
<keyword evidence="1" id="KW-0479">Metal-binding</keyword>
<feature type="compositionally biased region" description="Low complexity" evidence="6">
    <location>
        <begin position="427"/>
        <end position="439"/>
    </location>
</feature>
<dbReference type="PROSITE" id="PS50950">
    <property type="entry name" value="ZF_THAP"/>
    <property type="match status" value="25"/>
</dbReference>
<evidence type="ECO:0000256" key="5">
    <source>
        <dbReference type="PROSITE-ProRule" id="PRU00309"/>
    </source>
</evidence>
<keyword evidence="9" id="KW-1185">Reference proteome</keyword>
<sequence>MPNTSQHKPNSSNSTLPATAALSSLLQQRQANADGAAMFAASAVKAEMNVKLERSFSNSTSESSYGVQDGSYNNSFSGETAMHSGAIAGPQANSSTLDDSEDALCCVPLCGVRKSTSPTLQFFTFPKDEKYLNQWLHNLKMFHVPASSYASFRICSMHFPKRCINRYSLCYWAVPTFNLGHDDVANLYQNRELTNTFTVGEVARCSMPHCTSQRGESNLKFYNFPKDIKSLIKWCQNARLPVQAKEPRHFCSRHFEERCIGKFRLKPWAVPTLHLGAQYGKIHDNPKNLYVEEKRCCLNFCRRSRSSDFNMSLYRFPRDEVLLRRWCYNLRLDPGVYRGKNHKICSAHFIKEALGLRKLSPGAVPTLHLGHNDTFNIYENELWPPPTPSTSHGSGQVHLQHQPHIPSHHSLQHQLHIGQSKSYQRHSAASTSSSASSTSHYVDPEVSASYLAMGGSSVNASDSMDVCCVPSCESKRHNSENITFHTIPRRPEQMRKWCHNLKIPEDKMHKGMRICSRHFEPYCIGGCMRPFAVPTLHLGHDDEDIHRNPDVIKKLNIRETCCVAVCKRNRDRDHANLHRFPSNVALLTKWCANLQRPVPDGSKLFNDAICEVHFEDRCLRNKRLEKWAVPTLTLGHEDIAYPLPTPEQVAEFHSRPSAPNNGEEQGECCVETCKRNPSVDDIKLYRPPEEASVLAKWAHNLQTEAAQLVNQRICNLHFEAHCIGKRMRPWAIPTLNLAGNIENLYENPEPSMLYKRRMHAKAKLSASAKPTWVPRCCLPHCRKVRALHNVQLYRFPKHNRSTLAKWAHNLQVPMVGSAQRRVCSAHFEPHVLSKKCPVPLAVPTLDLNAPAGHMVYQNPAKLRASKLCLQRVCIVESCRKTRAQGVQLFRLPHNPSQLRKWMHNIRTRPRGSMRSQYRICSRHFETHSFNGRRLSAGAIPTLELGHDDDDIYPNEAQAFVDEHCAVEGCGASKEQPEVRLFRFPTDDDDMLWKWCNNLKMNPADCTGVRICNKHFEADCIGPKHLFKWAIPTQELGHDDAQIELIPNPKPEDRYVDPVFKCVVPTCGKTRRFDEVQMNSFPKDPELFQRWRHNLRLDHLHFHERERYKICNAHFEDVCIGKTRLNIGSIPTLELGHDETDDLFQVNPLELQSNLFGRQRRLLDGTESAEVMVKQELPDGEGDSEPDDIKPDIRQILISRPRQVKAKKGTLGNLKCCVRSCGRSRLQHGARLFAFPTGKQQHLKWRHNLRLEPEDVDRTTRVCSAHFNRRCIDGKQLRSWAMPTLQLGHREQPIYENIPGFFTPTCALSHCRQRRSIDNDLRTYRYPRTEDLLEKWRANLRLTPDQCRGRICADHFEPMVRGKLKLKTGAVPTLKLGHDEGLIYDNEAIKAGMAEEEEVTCKQEILDEEEEGEGEGEESREGVPAVNEDEDDKDDSYFDPLELVETFAERASDDEAEDHEMEEKNEPDEGDEEEAEELLPDLPPTPPPVPQRREKPANNVTPICCLKHCRKERTAFHLLSTFGFPKDRKLLLKWCDNLHLHPDDIVGRVCIEHFEPEVLGTRKLKQNAVPTLNLGHDDPLRYTCHGVEQDEDLEHGQPQHSVFRLWSLKHCRKRKLSDPPDIRLSHWKELKMHMQKQREMEMAMETDIVMSTPPQTPVKIRPKRCCVISCGSEDTKKLVTMPDERSLLRRWQHNLKLSVFTDPSLGLCLDHFEESLVQFGKPLDRAVPTLKLGHNSGNLYRNNATCLVPSCPSSDSDVTSFVSLPVNPVMRRAWLSYLQLPFHSQGLLCGNHFVELYEQVDLPEDLPVQDLEELERTVDELQCAVPGCESKNAREIPVQLVQLPHNEEELSKWLHNTKITYDYSRHGSYRICLLHFDPICLEDDFPQSWAVPTLNLGHEDDIHLNPVQNQVPEALNGTSNSNPWLTPLRIKTELASVSSPSVSASPSPRGKIRICCIPTCGQFGNSQVRLYRFPSEEQFLLQWLINTQQQPRLVDPMELYVCQAHFEADAIHKKHLRSWALPTLNLGHDGHVFQNARHNGTIAEALDVEEATKFIRERYCSVMSCFQPAGEGVRLFEYPEDMAIIRKWAVACKHRSMHARSHGLRVCQAHFAAECFDPGTGDLLEGSVPTLELNRDDIERHCLVRGCERDESGPRLRFYKLPKTGDQIQAWSNNMKIPPTELMQGDQRICERHFEAYCFGPCRGLRQGALPTLSLGHEEEVDLLPNPEKLRLGKQETCCVPGCDRVRQPDDIPFYCFPKLWPLARKWLHNIRLEKSSKDPLNKLRVCPAHFESDVQENDALLPEAMPTKQLGHSSEGIFLTNKQDRSFQNHKKSFPEVVCCYPNCTDLSRIQLMDLPDAAELRNAWLEHLEIKEAHNDALQLCPLHYVILYEHSAKEFPEHVPDQLMEENYQNARNNRRVKIVSCAIKGCSMVKPRDGVQLHGMPVYKDILQMWVDNGQIDFSEQQRYMLKVCHRHFEPSCFIEERRLTSWSVPTLHLPGETIHQNPSKEEWLAIKQEKEEPEIKEEPLEPEMETENSLLEPIVKMEHMDSEEDDSQMQALEVLLEVGHVERLDSYEKIDKSPIAYPEHVIYKSNRSQYNANRCAVEGCEVTAEDVDGTIRLHKFPASADAAQKWMHNTQVDMEEKFWWRYRICSYHFHQECFQGSRIRKGAMPTLLLGPRRPDELYDNEFASQQEAEDPSLPVEMCQTSATERTAPDVTNLCLPPPAAPRKSSKFCQIEGCSNHLTTENITLHKFPHSEDMCIRWQHNTQVPFDPNHRWRYRICTAHFEPVCLANLRLLHGSVPTLKLGPKAPAQLFDNDFEAINQRLDKRSAAEIKQERVDMEDELHEDQMDVPSWKPVKQEKITFNQIKSGYDKCSLAHCQRQRSLHGVHIYKFPRSQRQQERWMHNLRIRYDERRPWRFMICSVHFEPHCISLRKLRPWAVPTLELGTNVPEKIFTNEQCQELEVEQPSDRSEAESEEEDGLEEDDDGEDDEGAEEGLDCNIRIKKERRSKLDPYPPGQVPPWKVKQCCLPYCRAFRGDGIKLFRLPNNRSSIRNWELATGMVFKESQRNTRLICSRHFDPELIGVRRLMRNAIPTLHLNPQAVTVKEKKISTSKPKDVPSSMPTCCMADCHHNGNTKLHKFPSDSTHLRQWCQALRLTDTQRYRGKYICSAHLPTNMTVSCVVCGVDDVQLPMLDFPENRNQRAKWCYNLKIETIPKWDRSKHICCRHFEAHCFARPGELRPGATPTVALNHNDTNIFLSDYATDPTTSYEGNQIKDEPMDGDETLLV</sequence>
<protein>
    <submittedName>
        <fullName evidence="8">Uncharacterized protein, isoform B</fullName>
    </submittedName>
</protein>
<feature type="domain" description="THAP-type" evidence="7">
    <location>
        <begin position="201"/>
        <end position="274"/>
    </location>
</feature>
<feature type="domain" description="THAP-type" evidence="7">
    <location>
        <begin position="1056"/>
        <end position="1133"/>
    </location>
</feature>
<feature type="domain" description="THAP-type" evidence="7">
    <location>
        <begin position="2732"/>
        <end position="2807"/>
    </location>
</feature>
<keyword evidence="4 5" id="KW-0238">DNA-binding</keyword>
<dbReference type="Pfam" id="PF05485">
    <property type="entry name" value="THAP"/>
    <property type="match status" value="26"/>
</dbReference>
<proteinExistence type="predicted"/>
<keyword evidence="2 5" id="KW-0863">Zinc-finger</keyword>
<feature type="domain" description="THAP-type" evidence="7">
    <location>
        <begin position="1499"/>
        <end position="1572"/>
    </location>
</feature>
<feature type="domain" description="THAP-type" evidence="7">
    <location>
        <begin position="1950"/>
        <end position="2024"/>
    </location>
</feature>
<feature type="domain" description="THAP-type" evidence="7">
    <location>
        <begin position="2870"/>
        <end position="2948"/>
    </location>
</feature>
<feature type="region of interest" description="Disordered" evidence="6">
    <location>
        <begin position="3273"/>
        <end position="3292"/>
    </location>
</feature>
<feature type="domain" description="THAP-type" evidence="7">
    <location>
        <begin position="869"/>
        <end position="943"/>
    </location>
</feature>
<feature type="domain" description="THAP-type" evidence="7">
    <location>
        <begin position="101"/>
        <end position="178"/>
    </location>
</feature>
<dbReference type="InterPro" id="IPR026516">
    <property type="entry name" value="THAP1/10"/>
</dbReference>
<dbReference type="PANTHER" id="PTHR46600:SF11">
    <property type="entry name" value="THAP DOMAIN-CONTAINING PROTEIN 10"/>
    <property type="match status" value="1"/>
</dbReference>
<feature type="domain" description="THAP-type" evidence="7">
    <location>
        <begin position="1660"/>
        <end position="1730"/>
    </location>
</feature>
<name>A0A0P8Y3Z4_DROAN</name>
<dbReference type="InterPro" id="IPR006612">
    <property type="entry name" value="THAP_Znf"/>
</dbReference>
<dbReference type="GO" id="GO:0008270">
    <property type="term" value="F:zinc ion binding"/>
    <property type="evidence" value="ECO:0007669"/>
    <property type="project" value="UniProtKB-KW"/>
</dbReference>
<feature type="domain" description="THAP-type" evidence="7">
    <location>
        <begin position="1817"/>
        <end position="1894"/>
    </location>
</feature>
<reference evidence="8 9" key="1">
    <citation type="journal article" date="2007" name="Nature">
        <title>Evolution of genes and genomes on the Drosophila phylogeny.</title>
        <authorList>
            <consortium name="Drosophila 12 Genomes Consortium"/>
            <person name="Clark A.G."/>
            <person name="Eisen M.B."/>
            <person name="Smith D.R."/>
            <person name="Bergman C.M."/>
            <person name="Oliver B."/>
            <person name="Markow T.A."/>
            <person name="Kaufman T.C."/>
            <person name="Kellis M."/>
            <person name="Gelbart W."/>
            <person name="Iyer V.N."/>
            <person name="Pollard D.A."/>
            <person name="Sackton T.B."/>
            <person name="Larracuente A.M."/>
            <person name="Singh N.D."/>
            <person name="Abad J.P."/>
            <person name="Abt D.N."/>
            <person name="Adryan B."/>
            <person name="Aguade M."/>
            <person name="Akashi H."/>
            <person name="Anderson W.W."/>
            <person name="Aquadro C.F."/>
            <person name="Ardell D.H."/>
            <person name="Arguello R."/>
            <person name="Artieri C.G."/>
            <person name="Barbash D.A."/>
            <person name="Barker D."/>
            <person name="Barsanti P."/>
            <person name="Batterham P."/>
            <person name="Batzoglou S."/>
            <person name="Begun D."/>
            <person name="Bhutkar A."/>
            <person name="Blanco E."/>
            <person name="Bosak S.A."/>
            <person name="Bradley R.K."/>
            <person name="Brand A.D."/>
            <person name="Brent M.R."/>
            <person name="Brooks A.N."/>
            <person name="Brown R.H."/>
            <person name="Butlin R.K."/>
            <person name="Caggese C."/>
            <person name="Calvi B.R."/>
            <person name="Bernardo de Carvalho A."/>
            <person name="Caspi A."/>
            <person name="Castrezana S."/>
            <person name="Celniker S.E."/>
            <person name="Chang J.L."/>
            <person name="Chapple C."/>
            <person name="Chatterji S."/>
            <person name="Chinwalla A."/>
            <person name="Civetta A."/>
            <person name="Clifton S.W."/>
            <person name="Comeron J.M."/>
            <person name="Costello J.C."/>
            <person name="Coyne J.A."/>
            <person name="Daub J."/>
            <person name="David R.G."/>
            <person name="Delcher A.L."/>
            <person name="Delehaunty K."/>
            <person name="Do C.B."/>
            <person name="Ebling H."/>
            <person name="Edwards K."/>
            <person name="Eickbush T."/>
            <person name="Evans J.D."/>
            <person name="Filipski A."/>
            <person name="Findeiss S."/>
            <person name="Freyhult E."/>
            <person name="Fulton L."/>
            <person name="Fulton R."/>
            <person name="Garcia A.C."/>
            <person name="Gardiner A."/>
            <person name="Garfield D.A."/>
            <person name="Garvin B.E."/>
            <person name="Gibson G."/>
            <person name="Gilbert D."/>
            <person name="Gnerre S."/>
            <person name="Godfrey J."/>
            <person name="Good R."/>
            <person name="Gotea V."/>
            <person name="Gravely B."/>
            <person name="Greenberg A.J."/>
            <person name="Griffiths-Jones S."/>
            <person name="Gross S."/>
            <person name="Guigo R."/>
            <person name="Gustafson E.A."/>
            <person name="Haerty W."/>
            <person name="Hahn M.W."/>
            <person name="Halligan D.L."/>
            <person name="Halpern A.L."/>
            <person name="Halter G.M."/>
            <person name="Han M.V."/>
            <person name="Heger A."/>
            <person name="Hillier L."/>
            <person name="Hinrichs A.S."/>
            <person name="Holmes I."/>
            <person name="Hoskins R.A."/>
            <person name="Hubisz M.J."/>
            <person name="Hultmark D."/>
            <person name="Huntley M.A."/>
            <person name="Jaffe D.B."/>
            <person name="Jagadeeshan S."/>
            <person name="Jeck W.R."/>
            <person name="Johnson J."/>
            <person name="Jones C.D."/>
            <person name="Jordan W.C."/>
            <person name="Karpen G.H."/>
            <person name="Kataoka E."/>
            <person name="Keightley P.D."/>
            <person name="Kheradpour P."/>
            <person name="Kirkness E.F."/>
            <person name="Koerich L.B."/>
            <person name="Kristiansen K."/>
            <person name="Kudrna D."/>
            <person name="Kulathinal R.J."/>
            <person name="Kumar S."/>
            <person name="Kwok R."/>
            <person name="Lander E."/>
            <person name="Langley C.H."/>
            <person name="Lapoint R."/>
            <person name="Lazzaro B.P."/>
            <person name="Lee S.J."/>
            <person name="Levesque L."/>
            <person name="Li R."/>
            <person name="Lin C.F."/>
            <person name="Lin M.F."/>
            <person name="Lindblad-Toh K."/>
            <person name="Llopart A."/>
            <person name="Long M."/>
            <person name="Low L."/>
            <person name="Lozovsky E."/>
            <person name="Lu J."/>
            <person name="Luo M."/>
            <person name="Machado C.A."/>
            <person name="Makalowski W."/>
            <person name="Marzo M."/>
            <person name="Matsuda M."/>
            <person name="Matzkin L."/>
            <person name="McAllister B."/>
            <person name="McBride C.S."/>
            <person name="McKernan B."/>
            <person name="McKernan K."/>
            <person name="Mendez-Lago M."/>
            <person name="Minx P."/>
            <person name="Mollenhauer M.U."/>
            <person name="Montooth K."/>
            <person name="Mount S.M."/>
            <person name="Mu X."/>
            <person name="Myers E."/>
            <person name="Negre B."/>
            <person name="Newfeld S."/>
            <person name="Nielsen R."/>
            <person name="Noor M.A."/>
            <person name="O'Grady P."/>
            <person name="Pachter L."/>
            <person name="Papaceit M."/>
            <person name="Parisi M.J."/>
            <person name="Parisi M."/>
            <person name="Parts L."/>
            <person name="Pedersen J.S."/>
            <person name="Pesole G."/>
            <person name="Phillippy A.M."/>
            <person name="Ponting C.P."/>
            <person name="Pop M."/>
            <person name="Porcelli D."/>
            <person name="Powell J.R."/>
            <person name="Prohaska S."/>
            <person name="Pruitt K."/>
            <person name="Puig M."/>
            <person name="Quesneville H."/>
            <person name="Ram K.R."/>
            <person name="Rand D."/>
            <person name="Rasmussen M.D."/>
            <person name="Reed L.K."/>
            <person name="Reenan R."/>
            <person name="Reily A."/>
            <person name="Remington K.A."/>
            <person name="Rieger T.T."/>
            <person name="Ritchie M.G."/>
            <person name="Robin C."/>
            <person name="Rogers Y.H."/>
            <person name="Rohde C."/>
            <person name="Rozas J."/>
            <person name="Rubenfield M.J."/>
            <person name="Ruiz A."/>
            <person name="Russo S."/>
            <person name="Salzberg S.L."/>
            <person name="Sanchez-Gracia A."/>
            <person name="Saranga D.J."/>
            <person name="Sato H."/>
            <person name="Schaeffer S.W."/>
            <person name="Schatz M.C."/>
            <person name="Schlenke T."/>
            <person name="Schwartz R."/>
            <person name="Segarra C."/>
            <person name="Singh R.S."/>
            <person name="Sirot L."/>
            <person name="Sirota M."/>
            <person name="Sisneros N.B."/>
            <person name="Smith C.D."/>
            <person name="Smith T.F."/>
            <person name="Spieth J."/>
            <person name="Stage D.E."/>
            <person name="Stark A."/>
            <person name="Stephan W."/>
            <person name="Strausberg R.L."/>
            <person name="Strempel S."/>
            <person name="Sturgill D."/>
            <person name="Sutton G."/>
            <person name="Sutton G.G."/>
            <person name="Tao W."/>
            <person name="Teichmann S."/>
            <person name="Tobari Y.N."/>
            <person name="Tomimura Y."/>
            <person name="Tsolas J.M."/>
            <person name="Valente V.L."/>
            <person name="Venter E."/>
            <person name="Venter J.C."/>
            <person name="Vicario S."/>
            <person name="Vieira F.G."/>
            <person name="Vilella A.J."/>
            <person name="Villasante A."/>
            <person name="Walenz B."/>
            <person name="Wang J."/>
            <person name="Wasserman M."/>
            <person name="Watts T."/>
            <person name="Wilson D."/>
            <person name="Wilson R.K."/>
            <person name="Wing R.A."/>
            <person name="Wolfner M.F."/>
            <person name="Wong A."/>
            <person name="Wong G.K."/>
            <person name="Wu C.I."/>
            <person name="Wu G."/>
            <person name="Yamamoto D."/>
            <person name="Yang H.P."/>
            <person name="Yang S.P."/>
            <person name="Yorke J.A."/>
            <person name="Yoshida K."/>
            <person name="Zdobnov E."/>
            <person name="Zhang P."/>
            <person name="Zhang Y."/>
            <person name="Zimin A.V."/>
            <person name="Baldwin J."/>
            <person name="Abdouelleil A."/>
            <person name="Abdulkadir J."/>
            <person name="Abebe A."/>
            <person name="Abera B."/>
            <person name="Abreu J."/>
            <person name="Acer S.C."/>
            <person name="Aftuck L."/>
            <person name="Alexander A."/>
            <person name="An P."/>
            <person name="Anderson E."/>
            <person name="Anderson S."/>
            <person name="Arachi H."/>
            <person name="Azer M."/>
            <person name="Bachantsang P."/>
            <person name="Barry A."/>
            <person name="Bayul T."/>
            <person name="Berlin A."/>
            <person name="Bessette D."/>
            <person name="Bloom T."/>
            <person name="Blye J."/>
            <person name="Boguslavskiy L."/>
            <person name="Bonnet C."/>
            <person name="Boukhgalter B."/>
            <person name="Bourzgui I."/>
            <person name="Brown A."/>
            <person name="Cahill P."/>
            <person name="Channer S."/>
            <person name="Cheshatsang Y."/>
            <person name="Chuda L."/>
            <person name="Citroen M."/>
            <person name="Collymore A."/>
            <person name="Cooke P."/>
            <person name="Costello M."/>
            <person name="D'Aco K."/>
            <person name="Daza R."/>
            <person name="De Haan G."/>
            <person name="DeGray S."/>
            <person name="DeMaso C."/>
            <person name="Dhargay N."/>
            <person name="Dooley K."/>
            <person name="Dooley E."/>
            <person name="Doricent M."/>
            <person name="Dorje P."/>
            <person name="Dorjee K."/>
            <person name="Dupes A."/>
            <person name="Elong R."/>
            <person name="Falk J."/>
            <person name="Farina A."/>
            <person name="Faro S."/>
            <person name="Ferguson D."/>
            <person name="Fisher S."/>
            <person name="Foley C.D."/>
            <person name="Franke A."/>
            <person name="Friedrich D."/>
            <person name="Gadbois L."/>
            <person name="Gearin G."/>
            <person name="Gearin C.R."/>
            <person name="Giannoukos G."/>
            <person name="Goode T."/>
            <person name="Graham J."/>
            <person name="Grandbois E."/>
            <person name="Grewal S."/>
            <person name="Gyaltsen K."/>
            <person name="Hafez N."/>
            <person name="Hagos B."/>
            <person name="Hall J."/>
            <person name="Henson C."/>
            <person name="Hollinger A."/>
            <person name="Honan T."/>
            <person name="Huard M.D."/>
            <person name="Hughes L."/>
            <person name="Hurhula B."/>
            <person name="Husby M.E."/>
            <person name="Kamat A."/>
            <person name="Kanga B."/>
            <person name="Kashin S."/>
            <person name="Khazanovich D."/>
            <person name="Kisner P."/>
            <person name="Lance K."/>
            <person name="Lara M."/>
            <person name="Lee W."/>
            <person name="Lennon N."/>
            <person name="Letendre F."/>
            <person name="LeVine R."/>
            <person name="Lipovsky A."/>
            <person name="Liu X."/>
            <person name="Liu J."/>
            <person name="Liu S."/>
            <person name="Lokyitsang T."/>
            <person name="Lokyitsang Y."/>
            <person name="Lubonja R."/>
            <person name="Lui A."/>
            <person name="MacDonald P."/>
            <person name="Magnisalis V."/>
            <person name="Maru K."/>
            <person name="Matthews C."/>
            <person name="McCusker W."/>
            <person name="McDonough S."/>
            <person name="Mehta T."/>
            <person name="Meldrim J."/>
            <person name="Meneus L."/>
            <person name="Mihai O."/>
            <person name="Mihalev A."/>
            <person name="Mihova T."/>
            <person name="Mittelman R."/>
            <person name="Mlenga V."/>
            <person name="Montmayeur A."/>
            <person name="Mulrain L."/>
            <person name="Navidi A."/>
            <person name="Naylor J."/>
            <person name="Negash T."/>
            <person name="Nguyen T."/>
            <person name="Nguyen N."/>
            <person name="Nicol R."/>
            <person name="Norbu C."/>
            <person name="Norbu N."/>
            <person name="Novod N."/>
            <person name="O'Neill B."/>
            <person name="Osman S."/>
            <person name="Markiewicz E."/>
            <person name="Oyono O.L."/>
            <person name="Patti C."/>
            <person name="Phunkhang P."/>
            <person name="Pierre F."/>
            <person name="Priest M."/>
            <person name="Raghuraman S."/>
            <person name="Rege F."/>
            <person name="Reyes R."/>
            <person name="Rise C."/>
            <person name="Rogov P."/>
            <person name="Ross K."/>
            <person name="Ryan E."/>
            <person name="Settipalli S."/>
            <person name="Shea T."/>
            <person name="Sherpa N."/>
            <person name="Shi L."/>
            <person name="Shih D."/>
            <person name="Sparrow T."/>
            <person name="Spaulding J."/>
            <person name="Stalker J."/>
            <person name="Stange-Thomann N."/>
            <person name="Stavropoulos S."/>
            <person name="Stone C."/>
            <person name="Strader C."/>
            <person name="Tesfaye S."/>
            <person name="Thomson T."/>
            <person name="Thoulutsang Y."/>
            <person name="Thoulutsang D."/>
            <person name="Topham K."/>
            <person name="Topping I."/>
            <person name="Tsamla T."/>
            <person name="Vassiliev H."/>
            <person name="Vo A."/>
            <person name="Wangchuk T."/>
            <person name="Wangdi T."/>
            <person name="Weiand M."/>
            <person name="Wilkinson J."/>
            <person name="Wilson A."/>
            <person name="Yadav S."/>
            <person name="Young G."/>
            <person name="Yu Q."/>
            <person name="Zembek L."/>
            <person name="Zhong D."/>
            <person name="Zimmer A."/>
            <person name="Zwirko Z."/>
            <person name="Jaffe D.B."/>
            <person name="Alvarez P."/>
            <person name="Brockman W."/>
            <person name="Butler J."/>
            <person name="Chin C."/>
            <person name="Gnerre S."/>
            <person name="Grabherr M."/>
            <person name="Kleber M."/>
            <person name="Mauceli E."/>
            <person name="MacCallum I."/>
        </authorList>
    </citation>
    <scope>NUCLEOTIDE SEQUENCE [LARGE SCALE GENOMIC DNA]</scope>
    <source>
        <strain evidence="9">Tucson 14024-0371.13</strain>
    </source>
</reference>
<feature type="domain" description="THAP-type" evidence="7">
    <location>
        <begin position="664"/>
        <end position="736"/>
    </location>
</feature>
<feature type="domain" description="THAP-type" evidence="7">
    <location>
        <begin position="2137"/>
        <end position="2213"/>
    </location>
</feature>
<dbReference type="SUPFAM" id="SSF57716">
    <property type="entry name" value="Glucocorticoid receptor-like (DNA-binding domain)"/>
    <property type="match status" value="26"/>
</dbReference>
<gene>
    <name evidence="8" type="primary">Dana\GF15478</name>
    <name evidence="8" type="synonym">dana_GLEANR_16244</name>
    <name evidence="8" type="ORF">GF15478</name>
</gene>
<evidence type="ECO:0000259" key="7">
    <source>
        <dbReference type="PROSITE" id="PS50950"/>
    </source>
</evidence>
<evidence type="ECO:0000256" key="3">
    <source>
        <dbReference type="ARBA" id="ARBA00022833"/>
    </source>
</evidence>
<feature type="domain" description="THAP-type" evidence="7">
    <location>
        <begin position="3181"/>
        <end position="3253"/>
    </location>
</feature>